<sequence>MPASKAKSRGGGGKRGPKPRPEARESMEEYPSLSSPPCGDQAGGGEQALQLSGSGQEEASRVSRADRAVRDNHERSSGTPLGTSIRDFVGRY</sequence>
<reference evidence="2" key="1">
    <citation type="journal article" date="2022" name="bioRxiv">
        <title>Sequencing and chromosome-scale assembly of the giantPleurodeles waltlgenome.</title>
        <authorList>
            <person name="Brown T."/>
            <person name="Elewa A."/>
            <person name="Iarovenko S."/>
            <person name="Subramanian E."/>
            <person name="Araus A.J."/>
            <person name="Petzold A."/>
            <person name="Susuki M."/>
            <person name="Suzuki K.-i.T."/>
            <person name="Hayashi T."/>
            <person name="Toyoda A."/>
            <person name="Oliveira C."/>
            <person name="Osipova E."/>
            <person name="Leigh N.D."/>
            <person name="Simon A."/>
            <person name="Yun M.H."/>
        </authorList>
    </citation>
    <scope>NUCLEOTIDE SEQUENCE</scope>
    <source>
        <strain evidence="2">20211129_DDA</strain>
        <tissue evidence="2">Liver</tissue>
    </source>
</reference>
<name>A0AAV7L347_PLEWA</name>
<feature type="region of interest" description="Disordered" evidence="1">
    <location>
        <begin position="1"/>
        <end position="92"/>
    </location>
</feature>
<evidence type="ECO:0000313" key="2">
    <source>
        <dbReference type="EMBL" id="KAJ1083748.1"/>
    </source>
</evidence>
<gene>
    <name evidence="2" type="ORF">NDU88_003903</name>
</gene>
<comment type="caution">
    <text evidence="2">The sequence shown here is derived from an EMBL/GenBank/DDBJ whole genome shotgun (WGS) entry which is preliminary data.</text>
</comment>
<evidence type="ECO:0000256" key="1">
    <source>
        <dbReference type="SAM" id="MobiDB-lite"/>
    </source>
</evidence>
<feature type="compositionally biased region" description="Basic and acidic residues" evidence="1">
    <location>
        <begin position="58"/>
        <end position="76"/>
    </location>
</feature>
<protein>
    <submittedName>
        <fullName evidence="2">Uncharacterized protein</fullName>
    </submittedName>
</protein>
<keyword evidence="3" id="KW-1185">Reference proteome</keyword>
<dbReference type="Proteomes" id="UP001066276">
    <property type="component" value="Chromosome 12"/>
</dbReference>
<evidence type="ECO:0000313" key="3">
    <source>
        <dbReference type="Proteomes" id="UP001066276"/>
    </source>
</evidence>
<dbReference type="AlphaFoldDB" id="A0AAV7L347"/>
<dbReference type="EMBL" id="JANPWB010000016">
    <property type="protein sequence ID" value="KAJ1083748.1"/>
    <property type="molecule type" value="Genomic_DNA"/>
</dbReference>
<organism evidence="2 3">
    <name type="scientific">Pleurodeles waltl</name>
    <name type="common">Iberian ribbed newt</name>
    <dbReference type="NCBI Taxonomy" id="8319"/>
    <lineage>
        <taxon>Eukaryota</taxon>
        <taxon>Metazoa</taxon>
        <taxon>Chordata</taxon>
        <taxon>Craniata</taxon>
        <taxon>Vertebrata</taxon>
        <taxon>Euteleostomi</taxon>
        <taxon>Amphibia</taxon>
        <taxon>Batrachia</taxon>
        <taxon>Caudata</taxon>
        <taxon>Salamandroidea</taxon>
        <taxon>Salamandridae</taxon>
        <taxon>Pleurodelinae</taxon>
        <taxon>Pleurodeles</taxon>
    </lineage>
</organism>
<proteinExistence type="predicted"/>
<accession>A0AAV7L347</accession>